<proteinExistence type="predicted"/>
<reference evidence="2" key="1">
    <citation type="submission" date="2020-12" db="EMBL/GenBank/DDBJ databases">
        <title>WGS assembly of Carya illinoinensis cv. Pawnee.</title>
        <authorList>
            <person name="Platts A."/>
            <person name="Shu S."/>
            <person name="Wright S."/>
            <person name="Barry K."/>
            <person name="Edger P."/>
            <person name="Pires J.C."/>
            <person name="Schmutz J."/>
        </authorList>
    </citation>
    <scope>NUCLEOTIDE SEQUENCE</scope>
    <source>
        <tissue evidence="2">Leaf</tissue>
    </source>
</reference>
<feature type="region of interest" description="Disordered" evidence="1">
    <location>
        <begin position="1"/>
        <end position="24"/>
    </location>
</feature>
<keyword evidence="3" id="KW-1185">Reference proteome</keyword>
<evidence type="ECO:0000313" key="3">
    <source>
        <dbReference type="Proteomes" id="UP000811609"/>
    </source>
</evidence>
<accession>A0A8T1P0M9</accession>
<evidence type="ECO:0000256" key="1">
    <source>
        <dbReference type="SAM" id="MobiDB-lite"/>
    </source>
</evidence>
<evidence type="ECO:0000313" key="2">
    <source>
        <dbReference type="EMBL" id="KAG6637389.1"/>
    </source>
</evidence>
<dbReference type="AlphaFoldDB" id="A0A8T1P0M9"/>
<sequence length="101" mass="11166">MIGGVGVSSCAKNSSLKPNSQKKASEINCQYSSTVYYSTKIIQKIITVFPSKQSTIEKQMEITDQNLPLKNNNLLTEALSLSLSLSLSLPLLALDQIYRKR</sequence>
<dbReference type="EMBL" id="CM031819">
    <property type="protein sequence ID" value="KAG6637389.1"/>
    <property type="molecule type" value="Genomic_DNA"/>
</dbReference>
<organism evidence="2 3">
    <name type="scientific">Carya illinoinensis</name>
    <name type="common">Pecan</name>
    <dbReference type="NCBI Taxonomy" id="32201"/>
    <lineage>
        <taxon>Eukaryota</taxon>
        <taxon>Viridiplantae</taxon>
        <taxon>Streptophyta</taxon>
        <taxon>Embryophyta</taxon>
        <taxon>Tracheophyta</taxon>
        <taxon>Spermatophyta</taxon>
        <taxon>Magnoliopsida</taxon>
        <taxon>eudicotyledons</taxon>
        <taxon>Gunneridae</taxon>
        <taxon>Pentapetalae</taxon>
        <taxon>rosids</taxon>
        <taxon>fabids</taxon>
        <taxon>Fagales</taxon>
        <taxon>Juglandaceae</taxon>
        <taxon>Carya</taxon>
    </lineage>
</organism>
<name>A0A8T1P0M9_CARIL</name>
<comment type="caution">
    <text evidence="2">The sequence shown here is derived from an EMBL/GenBank/DDBJ whole genome shotgun (WGS) entry which is preliminary data.</text>
</comment>
<protein>
    <submittedName>
        <fullName evidence="2">Uncharacterized protein</fullName>
    </submittedName>
</protein>
<gene>
    <name evidence="2" type="ORF">CIPAW_11G174900</name>
</gene>
<dbReference type="Proteomes" id="UP000811609">
    <property type="component" value="Chromosome 11"/>
</dbReference>
<feature type="compositionally biased region" description="Polar residues" evidence="1">
    <location>
        <begin position="10"/>
        <end position="24"/>
    </location>
</feature>